<name>A0ABD3M9I3_9STRA</name>
<organism evidence="2 3">
    <name type="scientific">Discostella pseudostelligera</name>
    <dbReference type="NCBI Taxonomy" id="259834"/>
    <lineage>
        <taxon>Eukaryota</taxon>
        <taxon>Sar</taxon>
        <taxon>Stramenopiles</taxon>
        <taxon>Ochrophyta</taxon>
        <taxon>Bacillariophyta</taxon>
        <taxon>Coscinodiscophyceae</taxon>
        <taxon>Thalassiosirophycidae</taxon>
        <taxon>Stephanodiscales</taxon>
        <taxon>Stephanodiscaceae</taxon>
        <taxon>Discostella</taxon>
    </lineage>
</organism>
<keyword evidence="1" id="KW-1133">Transmembrane helix</keyword>
<dbReference type="AlphaFoldDB" id="A0ABD3M9I3"/>
<keyword evidence="1" id="KW-0472">Membrane</keyword>
<dbReference type="PANTHER" id="PTHR37494">
    <property type="entry name" value="HEMAGGLUTININ"/>
    <property type="match status" value="1"/>
</dbReference>
<accession>A0ABD3M9I3</accession>
<evidence type="ECO:0000313" key="2">
    <source>
        <dbReference type="EMBL" id="KAL3760423.1"/>
    </source>
</evidence>
<proteinExistence type="predicted"/>
<gene>
    <name evidence="2" type="ORF">ACHAWU_005958</name>
</gene>
<evidence type="ECO:0000313" key="3">
    <source>
        <dbReference type="Proteomes" id="UP001530293"/>
    </source>
</evidence>
<dbReference type="Proteomes" id="UP001530293">
    <property type="component" value="Unassembled WGS sequence"/>
</dbReference>
<keyword evidence="3" id="KW-1185">Reference proteome</keyword>
<reference evidence="2 3" key="1">
    <citation type="submission" date="2024-10" db="EMBL/GenBank/DDBJ databases">
        <title>Updated reference genomes for cyclostephanoid diatoms.</title>
        <authorList>
            <person name="Roberts W.R."/>
            <person name="Alverson A.J."/>
        </authorList>
    </citation>
    <scope>NUCLEOTIDE SEQUENCE [LARGE SCALE GENOMIC DNA]</scope>
    <source>
        <strain evidence="2 3">AJA232-27</strain>
    </source>
</reference>
<comment type="caution">
    <text evidence="2">The sequence shown here is derived from an EMBL/GenBank/DDBJ whole genome shotgun (WGS) entry which is preliminary data.</text>
</comment>
<feature type="transmembrane region" description="Helical" evidence="1">
    <location>
        <begin position="12"/>
        <end position="39"/>
    </location>
</feature>
<sequence>MRSQTTATTRTSRVMVLILITLLVISNFVALLLHVRLFLLPSTTSTSSLISSLPGGPHEHHNDKMNIKHHNHQHLPRHRHFKRRIRREGEGAQQPLHLLPLHQLQLQPHHQRNKHHQDHQRQEHVVIRYDAVANAFNEGAYGVVHQLPCIPDRRRMIIIGDHADHNNKIHNLTYFLEARLRPHEQDRPLYIYNPMILPLNADTLEYDSILKDLGFDEYGGGGGGGKASYIAVYRVSNFGNCHGPGRGAPETYRNYLGIALLDGDLNILPRYDDDVNESDDDECRYFDIVIDLNRHLSDTGWSPKTPDGRGRNHHRRQAEEDELVKQYLQDCQLIAVPSFSTAVKSKADRLILICNNYAMEVRLERTSSSSMASTSHKGTAIRFTNAYGSGLQLTAVTLPRIIASGKNLHYFRVADEEKQEIDVLDPDRRDGSGTGGGYLEIWPGGPHELMRINFTDHDRSNHNLLIKAEQSEPEASYLTVDGTVSKSPLIDRDSGSACCISILWRDENSDGDDIERAGERRLLLGFSHRKTRRGLGKANPPYNYVSRVYAFEPAPPFNIVARSGFFCLGFALKQQHQQLHGKHYSSDNDEVNQSGNEQVWGAANEYKLTINGIIFENCPAIHFVTGIADKLGDEKQTAIVSYGVNDCYPRMVEVSKKFLVSLLRPLSTT</sequence>
<dbReference type="PANTHER" id="PTHR37494:SF1">
    <property type="entry name" value="STAPHYLOCOCCUS AUREUS SURFACE PROTEIN A"/>
    <property type="match status" value="1"/>
</dbReference>
<keyword evidence="1" id="KW-0812">Transmembrane</keyword>
<evidence type="ECO:0000256" key="1">
    <source>
        <dbReference type="SAM" id="Phobius"/>
    </source>
</evidence>
<protein>
    <submittedName>
        <fullName evidence="2">Uncharacterized protein</fullName>
    </submittedName>
</protein>
<dbReference type="EMBL" id="JALLBG020000186">
    <property type="protein sequence ID" value="KAL3760423.1"/>
    <property type="molecule type" value="Genomic_DNA"/>
</dbReference>